<dbReference type="PANTHER" id="PTHR22946:SF9">
    <property type="entry name" value="POLYKETIDE TRANSFERASE AF380"/>
    <property type="match status" value="1"/>
</dbReference>
<evidence type="ECO:0000256" key="3">
    <source>
        <dbReference type="SAM" id="SignalP"/>
    </source>
</evidence>
<dbReference type="Gene3D" id="3.40.50.1820">
    <property type="entry name" value="alpha/beta hydrolase"/>
    <property type="match status" value="1"/>
</dbReference>
<dbReference type="OrthoDB" id="1466228at2"/>
<keyword evidence="3" id="KW-0732">Signal</keyword>
<protein>
    <submittedName>
        <fullName evidence="5">Lipase</fullName>
    </submittedName>
</protein>
<comment type="caution">
    <text evidence="5">The sequence shown here is derived from an EMBL/GenBank/DDBJ whole genome shotgun (WGS) entry which is preliminary data.</text>
</comment>
<comment type="similarity">
    <text evidence="1">Belongs to the AB hydrolase superfamily.</text>
</comment>
<organism evidence="5 6">
    <name type="scientific">Clavibacter tessellarius</name>
    <dbReference type="NCBI Taxonomy" id="31965"/>
    <lineage>
        <taxon>Bacteria</taxon>
        <taxon>Bacillati</taxon>
        <taxon>Actinomycetota</taxon>
        <taxon>Actinomycetes</taxon>
        <taxon>Micrococcales</taxon>
        <taxon>Microbacteriaceae</taxon>
        <taxon>Clavibacter</taxon>
    </lineage>
</organism>
<evidence type="ECO:0000313" key="6">
    <source>
        <dbReference type="Proteomes" id="UP000215316"/>
    </source>
</evidence>
<name>A0A225CA84_9MICO</name>
<dbReference type="Pfam" id="PF12740">
    <property type="entry name" value="PETase"/>
    <property type="match status" value="1"/>
</dbReference>
<keyword evidence="6" id="KW-1185">Reference proteome</keyword>
<sequence length="298" mass="30892">MSVMSSALRRPAAVAALALVATLAIPTAAQASAPVHHPAPSTARHHHAPFAVRTTVVPKKSVKAFGGGVLYEPQDTGKPVLGAVVITPGFTDTSADEKEYAELVASQGFVAFAIDTLDVGDVPADRATQMLAAVDWLTGSSPVKHEVSPDRVGLLAFSFGGGGAMQAAQSRPSIKAVVAMMPFDGPPEDDPKATTPEYPKLTSPTLVITGQKDDIAVPKDYGKPAYDSIPAGTPKQYLELTGLGHGAGEHVPAGTIRVAVTAYLKRYLDDNHEYTKFICPAPKATGPISASDSSCPTG</sequence>
<dbReference type="AlphaFoldDB" id="A0A225CA84"/>
<dbReference type="SUPFAM" id="SSF53474">
    <property type="entry name" value="alpha/beta-Hydrolases"/>
    <property type="match status" value="1"/>
</dbReference>
<dbReference type="InterPro" id="IPR050261">
    <property type="entry name" value="FrsA_esterase"/>
</dbReference>
<feature type="domain" description="PET hydrolase/cutinase-like" evidence="4">
    <location>
        <begin position="36"/>
        <end position="296"/>
    </location>
</feature>
<dbReference type="RefSeq" id="WP_094129277.1">
    <property type="nucleotide sequence ID" value="NZ_CP040788.1"/>
</dbReference>
<dbReference type="GO" id="GO:0052689">
    <property type="term" value="F:carboxylic ester hydrolase activity"/>
    <property type="evidence" value="ECO:0007669"/>
    <property type="project" value="UniProtKB-ARBA"/>
</dbReference>
<feature type="signal peptide" evidence="3">
    <location>
        <begin position="1"/>
        <end position="31"/>
    </location>
</feature>
<evidence type="ECO:0000256" key="2">
    <source>
        <dbReference type="ARBA" id="ARBA00022801"/>
    </source>
</evidence>
<accession>A0A225CA84</accession>
<reference evidence="5" key="1">
    <citation type="submission" date="2017-08" db="EMBL/GenBank/DDBJ databases">
        <title>Genomes of multiple Clavibacter strains from different subspecies.</title>
        <authorList>
            <person name="Yuan X.-K."/>
            <person name="Li X.-S."/>
            <person name="Nie J."/>
            <person name="De Boer S.H."/>
        </authorList>
    </citation>
    <scope>NUCLEOTIDE SEQUENCE [LARGE SCALE GENOMIC DNA]</scope>
    <source>
        <strain evidence="5">ATCC 33566</strain>
    </source>
</reference>
<dbReference type="EMBL" id="MZMQ01000001">
    <property type="protein sequence ID" value="OQJ63439.1"/>
    <property type="molecule type" value="Genomic_DNA"/>
</dbReference>
<evidence type="ECO:0000313" key="5">
    <source>
        <dbReference type="EMBL" id="OQJ63439.1"/>
    </source>
</evidence>
<dbReference type="InterPro" id="IPR029058">
    <property type="entry name" value="AB_hydrolase_fold"/>
</dbReference>
<dbReference type="Proteomes" id="UP000215316">
    <property type="component" value="Unassembled WGS sequence"/>
</dbReference>
<dbReference type="InterPro" id="IPR041127">
    <property type="entry name" value="PET_hydrolase/cutinase-like"/>
</dbReference>
<proteinExistence type="inferred from homology"/>
<evidence type="ECO:0000259" key="4">
    <source>
        <dbReference type="Pfam" id="PF12740"/>
    </source>
</evidence>
<feature type="chain" id="PRO_5011990936" evidence="3">
    <location>
        <begin position="32"/>
        <end position="298"/>
    </location>
</feature>
<keyword evidence="2" id="KW-0378">Hydrolase</keyword>
<dbReference type="PANTHER" id="PTHR22946">
    <property type="entry name" value="DIENELACTONE HYDROLASE DOMAIN-CONTAINING PROTEIN-RELATED"/>
    <property type="match status" value="1"/>
</dbReference>
<evidence type="ECO:0000256" key="1">
    <source>
        <dbReference type="ARBA" id="ARBA00008645"/>
    </source>
</evidence>
<gene>
    <name evidence="5" type="ORF">B5P24_10755</name>
</gene>